<dbReference type="PRINTS" id="PR00301">
    <property type="entry name" value="HEATSHOCK70"/>
</dbReference>
<proteinExistence type="predicted"/>
<evidence type="ECO:0000256" key="1">
    <source>
        <dbReference type="ARBA" id="ARBA00022741"/>
    </source>
</evidence>
<reference evidence="3 4" key="1">
    <citation type="submission" date="2024-09" db="EMBL/GenBank/DDBJ databases">
        <title>Itraconazole resistance in Madurella fahalii resulting from another homologue of gene encoding cytochrome P450 14-alpha sterol demethylase (CYP51).</title>
        <authorList>
            <person name="Yoshioka I."/>
            <person name="Fahal A.H."/>
            <person name="Kaneko S."/>
            <person name="Yaguchi T."/>
        </authorList>
    </citation>
    <scope>NUCLEOTIDE SEQUENCE [LARGE SCALE GENOMIC DNA]</scope>
    <source>
        <strain evidence="3 4">IFM 68171</strain>
    </source>
</reference>
<dbReference type="Gene3D" id="3.30.420.40">
    <property type="match status" value="1"/>
</dbReference>
<evidence type="ECO:0000313" key="4">
    <source>
        <dbReference type="Proteomes" id="UP001628179"/>
    </source>
</evidence>
<dbReference type="PANTHER" id="PTHR14187:SF5">
    <property type="entry name" value="HEAT SHOCK 70 KDA PROTEIN 12A"/>
    <property type="match status" value="1"/>
</dbReference>
<dbReference type="GeneID" id="98180112"/>
<dbReference type="SUPFAM" id="SSF53067">
    <property type="entry name" value="Actin-like ATPase domain"/>
    <property type="match status" value="2"/>
</dbReference>
<dbReference type="EMBL" id="BAAFSV010000005">
    <property type="protein sequence ID" value="GAB1319160.1"/>
    <property type="molecule type" value="Genomic_DNA"/>
</dbReference>
<dbReference type="PANTHER" id="PTHR14187">
    <property type="entry name" value="ALPHA KINASE/ELONGATION FACTOR 2 KINASE"/>
    <property type="match status" value="1"/>
</dbReference>
<evidence type="ECO:0000256" key="2">
    <source>
        <dbReference type="ARBA" id="ARBA00022840"/>
    </source>
</evidence>
<organism evidence="3 4">
    <name type="scientific">Madurella fahalii</name>
    <dbReference type="NCBI Taxonomy" id="1157608"/>
    <lineage>
        <taxon>Eukaryota</taxon>
        <taxon>Fungi</taxon>
        <taxon>Dikarya</taxon>
        <taxon>Ascomycota</taxon>
        <taxon>Pezizomycotina</taxon>
        <taxon>Sordariomycetes</taxon>
        <taxon>Sordariomycetidae</taxon>
        <taxon>Sordariales</taxon>
        <taxon>Sordariales incertae sedis</taxon>
        <taxon>Madurella</taxon>
    </lineage>
</organism>
<evidence type="ECO:0000313" key="3">
    <source>
        <dbReference type="EMBL" id="GAB1319160.1"/>
    </source>
</evidence>
<name>A0ABQ0GN34_9PEZI</name>
<comment type="caution">
    <text evidence="3">The sequence shown here is derived from an EMBL/GenBank/DDBJ whole genome shotgun (WGS) entry which is preliminary data.</text>
</comment>
<keyword evidence="4" id="KW-1185">Reference proteome</keyword>
<accession>A0ABQ0GN34</accession>
<dbReference type="InterPro" id="IPR043129">
    <property type="entry name" value="ATPase_NBD"/>
</dbReference>
<keyword evidence="1" id="KW-0547">Nucleotide-binding</keyword>
<dbReference type="RefSeq" id="XP_070920890.1">
    <property type="nucleotide sequence ID" value="XM_071064789.1"/>
</dbReference>
<dbReference type="CDD" id="cd10170">
    <property type="entry name" value="ASKHA_NBD_HSP70"/>
    <property type="match status" value="1"/>
</dbReference>
<protein>
    <submittedName>
        <fullName evidence="3">Actin-like ATPase domain-containing protein</fullName>
    </submittedName>
</protein>
<keyword evidence="2" id="KW-0067">ATP-binding</keyword>
<gene>
    <name evidence="3" type="ORF">MFIFM68171_09370</name>
</gene>
<dbReference type="Pfam" id="PF00012">
    <property type="entry name" value="HSP70"/>
    <property type="match status" value="1"/>
</dbReference>
<sequence>MASTDKTDNTILVGIDFGTTYSGVAFTWSNKVERLEIITSWESELHSNSDEEKAPTAISFDSKNKVSWGYSVPHDAEQAKWFKLLLIDEKDLPDDVRASAKIKEARAYLEKHNKSPIEVIAVFLRHLWNHCIQRITATVSRNLVNYSKFHIVMTLPAIWPEYARGRMKEAASQAGMLAERIAGETVLTFLSEPEAATLATLSDMDGRSDVKAGDSFVVVDCGGGTVDLISYEVVSIAPMVIKECVQGQGGLCGAVFVDEAFVDVLNHKLGSKKWAKLSADSRHRLLHDEWEHGIKPAFDGRDKTWKLNMPFECLDIESLRAGSEMPKIILTPMDVRGAFDPTVNKICAMVGEQVMAVKEKKKAPKYVIMAGGFGRCSYLLAALKKHLGHDIEVLQSRGSGPWTAICRGAVIHATGLEGFSTFAVDVQARIARVSCGVKCNASWSSKKHNPSDKFWDDRRQKWKARNQMNWLLEAGDDISTDNSVRSPFTRLYDTDGATKKTLTTTIYASTASPLPTTANADVRKLCNIRWDTKIDIASLPLFTNSIGVIFYELEFEVEMTCSGGSLDFAVYHNGKRQGSKHVMVDYETRS</sequence>
<dbReference type="InterPro" id="IPR013126">
    <property type="entry name" value="Hsp_70_fam"/>
</dbReference>
<dbReference type="Proteomes" id="UP001628179">
    <property type="component" value="Unassembled WGS sequence"/>
</dbReference>